<reference evidence="9 10" key="1">
    <citation type="submission" date="2017-09" db="EMBL/GenBank/DDBJ databases">
        <title>Phase variable restriction modification systems are present in the genome sequences of periodontal pathogens Prevotella intermedia, Tannerella forsythia and Porphyromonas gingivalis.</title>
        <authorList>
            <person name="Haigh R.D."/>
            <person name="Crawford L."/>
            <person name="Ralph J."/>
            <person name="Wanford J."/>
            <person name="Vartoukian S.R."/>
            <person name="Hijazib K."/>
            <person name="Wade W."/>
            <person name="Oggioni M.R."/>
        </authorList>
    </citation>
    <scope>NUCLEOTIDE SEQUENCE [LARGE SCALE GENOMIC DNA]</scope>
    <source>
        <strain evidence="9 10">WW2834</strain>
    </source>
</reference>
<dbReference type="Proteomes" id="UP000219058">
    <property type="component" value="Unassembled WGS sequence"/>
</dbReference>
<evidence type="ECO:0000256" key="7">
    <source>
        <dbReference type="RuleBase" id="RU361257"/>
    </source>
</evidence>
<dbReference type="RefSeq" id="WP_097550186.1">
    <property type="nucleotide sequence ID" value="NZ_CP024724.1"/>
</dbReference>
<dbReference type="NCBIfam" id="TIGR00571">
    <property type="entry name" value="dam"/>
    <property type="match status" value="1"/>
</dbReference>
<dbReference type="GO" id="GO:0006298">
    <property type="term" value="P:mismatch repair"/>
    <property type="evidence" value="ECO:0007669"/>
    <property type="project" value="TreeGrafter"/>
</dbReference>
<evidence type="ECO:0000313" key="10">
    <source>
        <dbReference type="Proteomes" id="UP000219058"/>
    </source>
</evidence>
<sequence length="310" mass="36502">MQRKQIKKYIASPLNYIGGKARILDQLLPHMPTDIDIFVDLFCGGCNVGMNTPAEHTIYNDTSKPLIGLLKTLRRMKTDDIIKRINDLIDEFGFSRTRDHNFAFYGGGANLGVSVYNREKYLELRKRFNTWPKKDNQYYVLLYALIIFGFNNQLRFNDKGEYNLPVGKRDFNTTIESKLIRFLNALRAQDCEFQTKDFTKFDFSILTERSLVYCDPPYLITTATYNEKGGWQEKDEIKLLEILDNLNRQGFRFALSNVLVHEGKHNLILQSWIEQNNYNVHDMFMDYHYSNYQKRSTKPESREVLITNYQ</sequence>
<evidence type="ECO:0000256" key="2">
    <source>
        <dbReference type="ARBA" id="ARBA00011900"/>
    </source>
</evidence>
<dbReference type="REBASE" id="242250">
    <property type="entry name" value="M2.Pin2834ORF6715P"/>
</dbReference>
<protein>
    <recommendedName>
        <fullName evidence="2 7">Site-specific DNA-methyltransferase (adenine-specific)</fullName>
        <ecNumber evidence="2 7">2.1.1.72</ecNumber>
    </recommendedName>
</protein>
<dbReference type="EMBL" id="NSLY01000015">
    <property type="protein sequence ID" value="PDP60206.1"/>
    <property type="molecule type" value="Genomic_DNA"/>
</dbReference>
<keyword evidence="3 7" id="KW-0489">Methyltransferase</keyword>
<reference evidence="8 11" key="2">
    <citation type="submission" date="2017-11" db="EMBL/GenBank/DDBJ databases">
        <title>Genome sequencing of Prevotella intermedia KCOM 2837.</title>
        <authorList>
            <person name="Kook J.-K."/>
            <person name="Park S.-N."/>
            <person name="Lim Y.K."/>
        </authorList>
    </citation>
    <scope>NUCLEOTIDE SEQUENCE [LARGE SCALE GENOMIC DNA]</scope>
    <source>
        <strain evidence="8 11">KCOM 2837</strain>
    </source>
</reference>
<gene>
    <name evidence="9" type="ORF">CLI71_06720</name>
    <name evidence="8" type="ORF">CTM62_10495</name>
</gene>
<evidence type="ECO:0000256" key="3">
    <source>
        <dbReference type="ARBA" id="ARBA00022603"/>
    </source>
</evidence>
<evidence type="ECO:0000313" key="11">
    <source>
        <dbReference type="Proteomes" id="UP000229630"/>
    </source>
</evidence>
<dbReference type="InterPro" id="IPR012263">
    <property type="entry name" value="M_m6A_EcoRV"/>
</dbReference>
<dbReference type="SUPFAM" id="SSF53335">
    <property type="entry name" value="S-adenosyl-L-methionine-dependent methyltransferases"/>
    <property type="match status" value="1"/>
</dbReference>
<dbReference type="PANTHER" id="PTHR30481">
    <property type="entry name" value="DNA ADENINE METHYLASE"/>
    <property type="match status" value="1"/>
</dbReference>
<dbReference type="AlphaFoldDB" id="A0A2A6EE98"/>
<dbReference type="GO" id="GO:0032259">
    <property type="term" value="P:methylation"/>
    <property type="evidence" value="ECO:0007669"/>
    <property type="project" value="UniProtKB-KW"/>
</dbReference>
<dbReference type="InterPro" id="IPR029063">
    <property type="entry name" value="SAM-dependent_MTases_sf"/>
</dbReference>
<dbReference type="EC" id="2.1.1.72" evidence="2 7"/>
<accession>A0A2A6EE98</accession>
<evidence type="ECO:0000313" key="9">
    <source>
        <dbReference type="EMBL" id="PDP60206.1"/>
    </source>
</evidence>
<dbReference type="PRINTS" id="PR00505">
    <property type="entry name" value="D12N6MTFRASE"/>
</dbReference>
<name>A0A2A6EE98_PREIN</name>
<dbReference type="InterPro" id="IPR023095">
    <property type="entry name" value="Ade_MeTrfase_dom_2"/>
</dbReference>
<dbReference type="GO" id="GO:1904047">
    <property type="term" value="F:S-adenosyl-L-methionine binding"/>
    <property type="evidence" value="ECO:0007669"/>
    <property type="project" value="TreeGrafter"/>
</dbReference>
<dbReference type="Gene3D" id="1.10.1020.10">
    <property type="entry name" value="Adenine-specific Methyltransferase, Domain 2"/>
    <property type="match status" value="1"/>
</dbReference>
<dbReference type="GO" id="GO:0009307">
    <property type="term" value="P:DNA restriction-modification system"/>
    <property type="evidence" value="ECO:0007669"/>
    <property type="project" value="InterPro"/>
</dbReference>
<dbReference type="GO" id="GO:0043565">
    <property type="term" value="F:sequence-specific DNA binding"/>
    <property type="evidence" value="ECO:0007669"/>
    <property type="project" value="TreeGrafter"/>
</dbReference>
<dbReference type="PANTHER" id="PTHR30481:SF3">
    <property type="entry name" value="DNA ADENINE METHYLASE"/>
    <property type="match status" value="1"/>
</dbReference>
<dbReference type="Pfam" id="PF02086">
    <property type="entry name" value="MethyltransfD12"/>
    <property type="match status" value="1"/>
</dbReference>
<evidence type="ECO:0000313" key="8">
    <source>
        <dbReference type="EMBL" id="ATV27209.1"/>
    </source>
</evidence>
<evidence type="ECO:0000256" key="5">
    <source>
        <dbReference type="ARBA" id="ARBA00022691"/>
    </source>
</evidence>
<comment type="catalytic activity">
    <reaction evidence="6 7">
        <text>a 2'-deoxyadenosine in DNA + S-adenosyl-L-methionine = an N(6)-methyl-2'-deoxyadenosine in DNA + S-adenosyl-L-homocysteine + H(+)</text>
        <dbReference type="Rhea" id="RHEA:15197"/>
        <dbReference type="Rhea" id="RHEA-COMP:12418"/>
        <dbReference type="Rhea" id="RHEA-COMP:12419"/>
        <dbReference type="ChEBI" id="CHEBI:15378"/>
        <dbReference type="ChEBI" id="CHEBI:57856"/>
        <dbReference type="ChEBI" id="CHEBI:59789"/>
        <dbReference type="ChEBI" id="CHEBI:90615"/>
        <dbReference type="ChEBI" id="CHEBI:90616"/>
        <dbReference type="EC" id="2.1.1.72"/>
    </reaction>
</comment>
<dbReference type="REBASE" id="225712">
    <property type="entry name" value="M2.Pin2837II"/>
</dbReference>
<dbReference type="EMBL" id="CP024724">
    <property type="protein sequence ID" value="ATV27209.1"/>
    <property type="molecule type" value="Genomic_DNA"/>
</dbReference>
<keyword evidence="4 7" id="KW-0808">Transferase</keyword>
<keyword evidence="5 7" id="KW-0949">S-adenosyl-L-methionine</keyword>
<evidence type="ECO:0000256" key="1">
    <source>
        <dbReference type="ARBA" id="ARBA00006594"/>
    </source>
</evidence>
<evidence type="ECO:0000256" key="4">
    <source>
        <dbReference type="ARBA" id="ARBA00022679"/>
    </source>
</evidence>
<dbReference type="InterPro" id="IPR002052">
    <property type="entry name" value="DNA_methylase_N6_adenine_CS"/>
</dbReference>
<comment type="similarity">
    <text evidence="1 7">Belongs to the N(4)/N(6)-methyltransferase family.</text>
</comment>
<dbReference type="Gene3D" id="3.40.50.150">
    <property type="entry name" value="Vaccinia Virus protein VP39"/>
    <property type="match status" value="1"/>
</dbReference>
<dbReference type="PIRSF" id="PIRSF000398">
    <property type="entry name" value="M_m6A_EcoRV"/>
    <property type="match status" value="1"/>
</dbReference>
<proteinExistence type="inferred from homology"/>
<organism evidence="9 10">
    <name type="scientific">Prevotella intermedia</name>
    <dbReference type="NCBI Taxonomy" id="28131"/>
    <lineage>
        <taxon>Bacteria</taxon>
        <taxon>Pseudomonadati</taxon>
        <taxon>Bacteroidota</taxon>
        <taxon>Bacteroidia</taxon>
        <taxon>Bacteroidales</taxon>
        <taxon>Prevotellaceae</taxon>
        <taxon>Prevotella</taxon>
    </lineage>
</organism>
<dbReference type="GO" id="GO:0009007">
    <property type="term" value="F:site-specific DNA-methyltransferase (adenine-specific) activity"/>
    <property type="evidence" value="ECO:0007669"/>
    <property type="project" value="UniProtKB-UniRule"/>
</dbReference>
<dbReference type="PROSITE" id="PS00092">
    <property type="entry name" value="N6_MTASE"/>
    <property type="match status" value="1"/>
</dbReference>
<dbReference type="InterPro" id="IPR012327">
    <property type="entry name" value="MeTrfase_D12"/>
</dbReference>
<dbReference type="Proteomes" id="UP000229630">
    <property type="component" value="Chromosome 2"/>
</dbReference>
<evidence type="ECO:0000256" key="6">
    <source>
        <dbReference type="ARBA" id="ARBA00047942"/>
    </source>
</evidence>